<evidence type="ECO:0000313" key="4">
    <source>
        <dbReference type="Proteomes" id="UP000800035"/>
    </source>
</evidence>
<dbReference type="InterPro" id="IPR051678">
    <property type="entry name" value="AGP_Transferase"/>
</dbReference>
<feature type="domain" description="Aminoglycoside phosphotransferase" evidence="2">
    <location>
        <begin position="80"/>
        <end position="293"/>
    </location>
</feature>
<dbReference type="Pfam" id="PF01636">
    <property type="entry name" value="APH"/>
    <property type="match status" value="1"/>
</dbReference>
<evidence type="ECO:0000259" key="2">
    <source>
        <dbReference type="Pfam" id="PF01636"/>
    </source>
</evidence>
<dbReference type="SUPFAM" id="SSF56112">
    <property type="entry name" value="Protein kinase-like (PK-like)"/>
    <property type="match status" value="1"/>
</dbReference>
<dbReference type="OrthoDB" id="5210591at2759"/>
<keyword evidence="4" id="KW-1185">Reference proteome</keyword>
<dbReference type="InterPro" id="IPR002575">
    <property type="entry name" value="Aminoglycoside_PTrfase"/>
</dbReference>
<gene>
    <name evidence="3" type="ORF">CC80DRAFT_413075</name>
</gene>
<dbReference type="InterPro" id="IPR011009">
    <property type="entry name" value="Kinase-like_dom_sf"/>
</dbReference>
<dbReference type="AlphaFoldDB" id="A0A6A5TV21"/>
<dbReference type="Gene3D" id="3.90.1200.10">
    <property type="match status" value="1"/>
</dbReference>
<evidence type="ECO:0000256" key="1">
    <source>
        <dbReference type="SAM" id="MobiDB-lite"/>
    </source>
</evidence>
<sequence>MHLPPLDVAVYPVVTMSHGRHGGGRTNRSSSTISSSSSSSAASAARNGAVIPPDFLSIQRLIQKVFRSSRITVQQAERLQGRLHQVYLARLADGNALVLKCPPNSAIRSLRHEKHGLETERMTLETLHEFTQLPVAQVLKYDKHGGSFGSPYLLTSYLPGRRLSEISPFLSTSERHAIDHTLGSLVRTLTSLSATQFGLTHRVFEQKGSKSWREAFIALLESSLRDAEDMLITIPYESIRGWVNQRSSVLDEITEPKLVALHVCDAHNVLINEQTKQVAGLVGFSNVVWGDPLLSGGITEGSDAFFQGFGECPARTGPVHVRQLIYTVYRATVQIVAHHYRPHSGIDELQSRRSLTYALNSLAQT</sequence>
<dbReference type="EMBL" id="ML976991">
    <property type="protein sequence ID" value="KAF1956491.1"/>
    <property type="molecule type" value="Genomic_DNA"/>
</dbReference>
<dbReference type="Gene3D" id="3.30.200.150">
    <property type="match status" value="1"/>
</dbReference>
<proteinExistence type="predicted"/>
<organism evidence="3 4">
    <name type="scientific">Byssothecium circinans</name>
    <dbReference type="NCBI Taxonomy" id="147558"/>
    <lineage>
        <taxon>Eukaryota</taxon>
        <taxon>Fungi</taxon>
        <taxon>Dikarya</taxon>
        <taxon>Ascomycota</taxon>
        <taxon>Pezizomycotina</taxon>
        <taxon>Dothideomycetes</taxon>
        <taxon>Pleosporomycetidae</taxon>
        <taxon>Pleosporales</taxon>
        <taxon>Massarineae</taxon>
        <taxon>Massarinaceae</taxon>
        <taxon>Byssothecium</taxon>
    </lineage>
</organism>
<accession>A0A6A5TV21</accession>
<protein>
    <recommendedName>
        <fullName evidence="2">Aminoglycoside phosphotransferase domain-containing protein</fullName>
    </recommendedName>
</protein>
<reference evidence="3" key="1">
    <citation type="journal article" date="2020" name="Stud. Mycol.">
        <title>101 Dothideomycetes genomes: a test case for predicting lifestyles and emergence of pathogens.</title>
        <authorList>
            <person name="Haridas S."/>
            <person name="Albert R."/>
            <person name="Binder M."/>
            <person name="Bloem J."/>
            <person name="Labutti K."/>
            <person name="Salamov A."/>
            <person name="Andreopoulos B."/>
            <person name="Baker S."/>
            <person name="Barry K."/>
            <person name="Bills G."/>
            <person name="Bluhm B."/>
            <person name="Cannon C."/>
            <person name="Castanera R."/>
            <person name="Culley D."/>
            <person name="Daum C."/>
            <person name="Ezra D."/>
            <person name="Gonzalez J."/>
            <person name="Henrissat B."/>
            <person name="Kuo A."/>
            <person name="Liang C."/>
            <person name="Lipzen A."/>
            <person name="Lutzoni F."/>
            <person name="Magnuson J."/>
            <person name="Mondo S."/>
            <person name="Nolan M."/>
            <person name="Ohm R."/>
            <person name="Pangilinan J."/>
            <person name="Park H.-J."/>
            <person name="Ramirez L."/>
            <person name="Alfaro M."/>
            <person name="Sun H."/>
            <person name="Tritt A."/>
            <person name="Yoshinaga Y."/>
            <person name="Zwiers L.-H."/>
            <person name="Turgeon B."/>
            <person name="Goodwin S."/>
            <person name="Spatafora J."/>
            <person name="Crous P."/>
            <person name="Grigoriev I."/>
        </authorList>
    </citation>
    <scope>NUCLEOTIDE SEQUENCE</scope>
    <source>
        <strain evidence="3">CBS 675.92</strain>
    </source>
</reference>
<name>A0A6A5TV21_9PLEO</name>
<evidence type="ECO:0000313" key="3">
    <source>
        <dbReference type="EMBL" id="KAF1956491.1"/>
    </source>
</evidence>
<feature type="compositionally biased region" description="Low complexity" evidence="1">
    <location>
        <begin position="26"/>
        <end position="41"/>
    </location>
</feature>
<dbReference type="Proteomes" id="UP000800035">
    <property type="component" value="Unassembled WGS sequence"/>
</dbReference>
<dbReference type="PANTHER" id="PTHR21310">
    <property type="entry name" value="AMINOGLYCOSIDE PHOSPHOTRANSFERASE-RELATED-RELATED"/>
    <property type="match status" value="1"/>
</dbReference>
<dbReference type="PANTHER" id="PTHR21310:SF59">
    <property type="entry name" value="AMINOGLYCOSIDE PHOSPHOTRANSFERASE DOMAIN-CONTAINING PROTEIN"/>
    <property type="match status" value="1"/>
</dbReference>
<feature type="region of interest" description="Disordered" evidence="1">
    <location>
        <begin position="17"/>
        <end position="41"/>
    </location>
</feature>